<reference evidence="3" key="1">
    <citation type="submission" date="2023-06" db="EMBL/GenBank/DDBJ databases">
        <authorList>
            <person name="Delattre M."/>
        </authorList>
    </citation>
    <scope>NUCLEOTIDE SEQUENCE</scope>
    <source>
        <strain evidence="3">AF72</strain>
    </source>
</reference>
<dbReference type="PANTHER" id="PTHR10024:SF352">
    <property type="entry name" value="SYNAPTOTAGMIN 2"/>
    <property type="match status" value="1"/>
</dbReference>
<gene>
    <name evidence="3" type="ORF">MSPICULIGERA_LOCUS16731</name>
</gene>
<dbReference type="SMART" id="SM00239">
    <property type="entry name" value="C2"/>
    <property type="match status" value="2"/>
</dbReference>
<dbReference type="GO" id="GO:0048488">
    <property type="term" value="P:synaptic vesicle endocytosis"/>
    <property type="evidence" value="ECO:0007669"/>
    <property type="project" value="TreeGrafter"/>
</dbReference>
<dbReference type="GO" id="GO:0000149">
    <property type="term" value="F:SNARE binding"/>
    <property type="evidence" value="ECO:0007669"/>
    <property type="project" value="TreeGrafter"/>
</dbReference>
<dbReference type="GO" id="GO:0005886">
    <property type="term" value="C:plasma membrane"/>
    <property type="evidence" value="ECO:0007669"/>
    <property type="project" value="TreeGrafter"/>
</dbReference>
<proteinExistence type="predicted"/>
<keyword evidence="1" id="KW-0677">Repeat</keyword>
<dbReference type="GO" id="GO:0031045">
    <property type="term" value="C:dense core granule"/>
    <property type="evidence" value="ECO:0007669"/>
    <property type="project" value="TreeGrafter"/>
</dbReference>
<dbReference type="EMBL" id="CATQJA010002654">
    <property type="protein sequence ID" value="CAJ0578478.1"/>
    <property type="molecule type" value="Genomic_DNA"/>
</dbReference>
<dbReference type="Proteomes" id="UP001177023">
    <property type="component" value="Unassembled WGS sequence"/>
</dbReference>
<dbReference type="GO" id="GO:0030672">
    <property type="term" value="C:synaptic vesicle membrane"/>
    <property type="evidence" value="ECO:0007669"/>
    <property type="project" value="TreeGrafter"/>
</dbReference>
<dbReference type="PANTHER" id="PTHR10024">
    <property type="entry name" value="SYNAPTOTAGMIN"/>
    <property type="match status" value="1"/>
</dbReference>
<feature type="domain" description="C2" evidence="2">
    <location>
        <begin position="64"/>
        <end position="187"/>
    </location>
</feature>
<dbReference type="Gene3D" id="2.60.40.150">
    <property type="entry name" value="C2 domain"/>
    <property type="match status" value="2"/>
</dbReference>
<accession>A0AA36G521</accession>
<name>A0AA36G521_9BILA</name>
<keyword evidence="4" id="KW-1185">Reference proteome</keyword>
<dbReference type="InterPro" id="IPR035892">
    <property type="entry name" value="C2_domain_sf"/>
</dbReference>
<organism evidence="3 4">
    <name type="scientific">Mesorhabditis spiculigera</name>
    <dbReference type="NCBI Taxonomy" id="96644"/>
    <lineage>
        <taxon>Eukaryota</taxon>
        <taxon>Metazoa</taxon>
        <taxon>Ecdysozoa</taxon>
        <taxon>Nematoda</taxon>
        <taxon>Chromadorea</taxon>
        <taxon>Rhabditida</taxon>
        <taxon>Rhabditina</taxon>
        <taxon>Rhabditomorpha</taxon>
        <taxon>Rhabditoidea</taxon>
        <taxon>Rhabditidae</taxon>
        <taxon>Mesorhabditinae</taxon>
        <taxon>Mesorhabditis</taxon>
    </lineage>
</organism>
<protein>
    <recommendedName>
        <fullName evidence="2">C2 domain-containing protein</fullName>
    </recommendedName>
</protein>
<dbReference type="GO" id="GO:0048791">
    <property type="term" value="P:calcium ion-regulated exocytosis of neurotransmitter"/>
    <property type="evidence" value="ECO:0007669"/>
    <property type="project" value="TreeGrafter"/>
</dbReference>
<evidence type="ECO:0000259" key="2">
    <source>
        <dbReference type="PROSITE" id="PS50004"/>
    </source>
</evidence>
<evidence type="ECO:0000256" key="1">
    <source>
        <dbReference type="ARBA" id="ARBA00022737"/>
    </source>
</evidence>
<evidence type="ECO:0000313" key="4">
    <source>
        <dbReference type="Proteomes" id="UP001177023"/>
    </source>
</evidence>
<dbReference type="Pfam" id="PF00168">
    <property type="entry name" value="C2"/>
    <property type="match status" value="1"/>
</dbReference>
<dbReference type="InterPro" id="IPR001565">
    <property type="entry name" value="Synaptotagmin"/>
</dbReference>
<evidence type="ECO:0000313" key="3">
    <source>
        <dbReference type="EMBL" id="CAJ0578478.1"/>
    </source>
</evidence>
<dbReference type="GO" id="GO:0005509">
    <property type="term" value="F:calcium ion binding"/>
    <property type="evidence" value="ECO:0007669"/>
    <property type="project" value="TreeGrafter"/>
</dbReference>
<dbReference type="InterPro" id="IPR000008">
    <property type="entry name" value="C2_dom"/>
</dbReference>
<sequence>MWATGAVVCSPVYKIFSTCCPIRKAPSRPTPQARLELGRGGIPTYAKPLTVQPASCELEVETKNYGEIRFKLDYNFEHGQLAVTVIEARDLPAMDSNGMSDPYVKLYLMPEKKQKFQTKFIRNTLNPVYNEVFYFPIPFNELQSKSLQIVMYDYDRLSKDDRIDPYVKIYLFHGAKLLGKKKTSKKYKTLNPYYNESFQFKVEPVMMDRVHLVVSVWDYDKMSKNDFIGEVVLAARHLDVPNVTASCHAQWAEMMQSKRPVVQWHTLMPKFDEKEDD</sequence>
<dbReference type="PROSITE" id="PS50004">
    <property type="entry name" value="C2"/>
    <property type="match status" value="1"/>
</dbReference>
<dbReference type="GO" id="GO:0030424">
    <property type="term" value="C:axon"/>
    <property type="evidence" value="ECO:0007669"/>
    <property type="project" value="TreeGrafter"/>
</dbReference>
<dbReference type="AlphaFoldDB" id="A0AA36G521"/>
<dbReference type="PRINTS" id="PR00360">
    <property type="entry name" value="C2DOMAIN"/>
</dbReference>
<comment type="caution">
    <text evidence="3">The sequence shown here is derived from an EMBL/GenBank/DDBJ whole genome shotgun (WGS) entry which is preliminary data.</text>
</comment>
<dbReference type="SUPFAM" id="SSF49562">
    <property type="entry name" value="C2 domain (Calcium/lipid-binding domain, CaLB)"/>
    <property type="match status" value="2"/>
</dbReference>
<dbReference type="PRINTS" id="PR00399">
    <property type="entry name" value="SYNAPTOTAGMN"/>
</dbReference>
<dbReference type="GO" id="GO:0001786">
    <property type="term" value="F:phosphatidylserine binding"/>
    <property type="evidence" value="ECO:0007669"/>
    <property type="project" value="TreeGrafter"/>
</dbReference>
<dbReference type="GO" id="GO:0005544">
    <property type="term" value="F:calcium-dependent phospholipid binding"/>
    <property type="evidence" value="ECO:0007669"/>
    <property type="project" value="TreeGrafter"/>
</dbReference>
<dbReference type="GO" id="GO:0030276">
    <property type="term" value="F:clathrin binding"/>
    <property type="evidence" value="ECO:0007669"/>
    <property type="project" value="TreeGrafter"/>
</dbReference>
<feature type="non-terminal residue" evidence="3">
    <location>
        <position position="277"/>
    </location>
</feature>